<organism evidence="1 2">
    <name type="scientific">Streptomyces swartbergensis</name>
    <dbReference type="NCBI Taxonomy" id="487165"/>
    <lineage>
        <taxon>Bacteria</taxon>
        <taxon>Bacillati</taxon>
        <taxon>Actinomycetota</taxon>
        <taxon>Actinomycetes</taxon>
        <taxon>Kitasatosporales</taxon>
        <taxon>Streptomycetaceae</taxon>
        <taxon>Streptomyces</taxon>
    </lineage>
</organism>
<protein>
    <recommendedName>
        <fullName evidence="3">DUF1697 domain-containing protein</fullName>
    </recommendedName>
</protein>
<proteinExistence type="predicted"/>
<gene>
    <name evidence="1" type="ORF">CA983_34315</name>
</gene>
<evidence type="ECO:0008006" key="3">
    <source>
        <dbReference type="Google" id="ProtNLM"/>
    </source>
</evidence>
<dbReference type="Gene3D" id="3.30.70.1280">
    <property type="entry name" value="SP0830-like domains"/>
    <property type="match status" value="1"/>
</dbReference>
<sequence>MKARTVWIILFRGVGGATRLPVAPLRQKLAEAGFSKVATYINSGNAIVESDLAREAVVERIAEVCAREFGFAKDIHAVSLAEWEELIEANPFPDAVAVPKFLLVAVLAGEPEPGKVEALRAFAAPGEQFAVINRVAYIHTPGGFDGRNLAAKFDRGIGVPNTARNWNTVLKLAELARAAAT</sequence>
<comment type="caution">
    <text evidence="1">The sequence shown here is derived from an EMBL/GenBank/DDBJ whole genome shotgun (WGS) entry which is preliminary data.</text>
</comment>
<dbReference type="PANTHER" id="PTHR36439:SF1">
    <property type="entry name" value="DUF1697 DOMAIN-CONTAINING PROTEIN"/>
    <property type="match status" value="1"/>
</dbReference>
<evidence type="ECO:0000313" key="2">
    <source>
        <dbReference type="Proteomes" id="UP000195105"/>
    </source>
</evidence>
<dbReference type="AlphaFoldDB" id="A0A2C9ZM12"/>
<dbReference type="SUPFAM" id="SSF160379">
    <property type="entry name" value="SP0830-like"/>
    <property type="match status" value="1"/>
</dbReference>
<dbReference type="PANTHER" id="PTHR36439">
    <property type="entry name" value="BLL4334 PROTEIN"/>
    <property type="match status" value="1"/>
</dbReference>
<accession>A0A2C9ZM12</accession>
<keyword evidence="2" id="KW-1185">Reference proteome</keyword>
<dbReference type="InterPro" id="IPR012545">
    <property type="entry name" value="DUF1697"/>
</dbReference>
<dbReference type="EMBL" id="NGFN01000316">
    <property type="protein sequence ID" value="OUC94931.1"/>
    <property type="molecule type" value="Genomic_DNA"/>
</dbReference>
<dbReference type="PIRSF" id="PIRSF008502">
    <property type="entry name" value="UCP008502"/>
    <property type="match status" value="1"/>
</dbReference>
<dbReference type="Pfam" id="PF08002">
    <property type="entry name" value="DUF1697"/>
    <property type="match status" value="1"/>
</dbReference>
<reference evidence="1 2" key="1">
    <citation type="submission" date="2017-05" db="EMBL/GenBank/DDBJ databases">
        <title>Biotechnological potential of actinobacteria isolated from South African environments.</title>
        <authorList>
            <person name="Le Roes-Hill M."/>
            <person name="Prins A."/>
            <person name="Durrell K.A."/>
        </authorList>
    </citation>
    <scope>NUCLEOTIDE SEQUENCE [LARGE SCALE GENOMIC DNA]</scope>
    <source>
        <strain evidence="1 2">HMC13</strain>
    </source>
</reference>
<evidence type="ECO:0000313" key="1">
    <source>
        <dbReference type="EMBL" id="OUC94931.1"/>
    </source>
</evidence>
<dbReference type="RefSeq" id="WP_086604687.1">
    <property type="nucleotide sequence ID" value="NZ_NGFN01000316.1"/>
</dbReference>
<name>A0A2C9ZM12_9ACTN</name>
<dbReference type="Proteomes" id="UP000195105">
    <property type="component" value="Unassembled WGS sequence"/>
</dbReference>